<proteinExistence type="predicted"/>
<protein>
    <recommendedName>
        <fullName evidence="3">DNA replication and repair protein RecF</fullName>
    </recommendedName>
</protein>
<organism evidence="1 2">
    <name type="scientific">Mycoplasmopsis bovis</name>
    <name type="common">Mycoplasma bovis</name>
    <dbReference type="NCBI Taxonomy" id="28903"/>
    <lineage>
        <taxon>Bacteria</taxon>
        <taxon>Bacillati</taxon>
        <taxon>Mycoplasmatota</taxon>
        <taxon>Mycoplasmoidales</taxon>
        <taxon>Metamycoplasmataceae</taxon>
        <taxon>Mycoplasmopsis</taxon>
    </lineage>
</organism>
<accession>A0ABY8RXB4</accession>
<keyword evidence="2" id="KW-1185">Reference proteome</keyword>
<evidence type="ECO:0000313" key="1">
    <source>
        <dbReference type="EMBL" id="WHO15155.1"/>
    </source>
</evidence>
<sequence length="346" mass="39813">MLHYPVLRLTKLYIKRFKNLANVEFDLRNANLGLLLSGKNGIGKTNVLSAITFLLNNKKDINNKAQKFNEPPQLQMDALITTGQSCEGKSVTIKYDGLIKKLSVKYDNDPTEYDSINFPVSADLWPLLSTPDYFVSLLPSEQKKLILKLLRTHIPNNSQIYKNSGDSECIVDQKEYWNTQRKEASLATNLHVFSLVNKNTKEISDEILDAKEKVFSFIKNNILPSLSSQISKIDKQLNIIATQENALVEYFNNLIKEQNWDFRVDISTKSNGEQWLVISHNDVEFKYLNTVKKLEIATKFCLLFQKISNVTVPILIDNFERVDKDNFALFDDLLRNYNSYITKVKN</sequence>
<gene>
    <name evidence="1" type="ORF">HYD69_04115</name>
</gene>
<dbReference type="InterPro" id="IPR027417">
    <property type="entry name" value="P-loop_NTPase"/>
</dbReference>
<reference evidence="1 2" key="1">
    <citation type="journal article" date="2020" name="Vet. Res.">
        <title>Phylogenomic analysis of Mycoplasma bovis from Belgian veal, dairy and beef herds.</title>
        <authorList>
            <person name="Bokma J."/>
            <person name="Vereecke N."/>
            <person name="De Bleecker K."/>
            <person name="Callens J."/>
            <person name="Ribbens S."/>
            <person name="Nauwynck H."/>
            <person name="Haesebrouck F."/>
            <person name="Theuns S."/>
            <person name="Boyen F."/>
            <person name="Pardon B."/>
        </authorList>
    </citation>
    <scope>NUCLEOTIDE SEQUENCE [LARGE SCALE GENOMIC DNA]</scope>
    <source>
        <strain evidence="1 2">Mb222</strain>
    </source>
</reference>
<name>A0ABY8RXB4_MYCBV</name>
<dbReference type="Gene3D" id="3.40.50.300">
    <property type="entry name" value="P-loop containing nucleotide triphosphate hydrolases"/>
    <property type="match status" value="1"/>
</dbReference>
<dbReference type="EMBL" id="CP058496">
    <property type="protein sequence ID" value="WHO15155.1"/>
    <property type="molecule type" value="Genomic_DNA"/>
</dbReference>
<evidence type="ECO:0000313" key="2">
    <source>
        <dbReference type="Proteomes" id="UP000596039"/>
    </source>
</evidence>
<evidence type="ECO:0008006" key="3">
    <source>
        <dbReference type="Google" id="ProtNLM"/>
    </source>
</evidence>
<dbReference type="SUPFAM" id="SSF52540">
    <property type="entry name" value="P-loop containing nucleoside triphosphate hydrolases"/>
    <property type="match status" value="1"/>
</dbReference>
<dbReference type="Proteomes" id="UP000596039">
    <property type="component" value="Chromosome"/>
</dbReference>
<dbReference type="RefSeq" id="WP_115266396.1">
    <property type="nucleotide sequence ID" value="NZ_CP022586.1"/>
</dbReference>